<dbReference type="OrthoDB" id="270318at2759"/>
<keyword evidence="2" id="KW-1185">Reference proteome</keyword>
<dbReference type="Gene3D" id="1.10.600.10">
    <property type="entry name" value="Farnesyl Diphosphate Synthase"/>
    <property type="match status" value="1"/>
</dbReference>
<dbReference type="EMBL" id="CAACVG010015776">
    <property type="protein sequence ID" value="VEN64805.1"/>
    <property type="molecule type" value="Genomic_DNA"/>
</dbReference>
<dbReference type="Pfam" id="PF00494">
    <property type="entry name" value="SQS_PSY"/>
    <property type="match status" value="1"/>
</dbReference>
<name>A0A653DZ00_CALMS</name>
<evidence type="ECO:0000313" key="2">
    <source>
        <dbReference type="Proteomes" id="UP000410492"/>
    </source>
</evidence>
<dbReference type="SUPFAM" id="SSF48576">
    <property type="entry name" value="Terpenoid synthases"/>
    <property type="match status" value="1"/>
</dbReference>
<accession>A0A653DZ00</accession>
<proteinExistence type="predicted"/>
<organism evidence="1 2">
    <name type="scientific">Callosobruchus maculatus</name>
    <name type="common">Southern cowpea weevil</name>
    <name type="synonym">Pulse bruchid</name>
    <dbReference type="NCBI Taxonomy" id="64391"/>
    <lineage>
        <taxon>Eukaryota</taxon>
        <taxon>Metazoa</taxon>
        <taxon>Ecdysozoa</taxon>
        <taxon>Arthropoda</taxon>
        <taxon>Hexapoda</taxon>
        <taxon>Insecta</taxon>
        <taxon>Pterygota</taxon>
        <taxon>Neoptera</taxon>
        <taxon>Endopterygota</taxon>
        <taxon>Coleoptera</taxon>
        <taxon>Polyphaga</taxon>
        <taxon>Cucujiformia</taxon>
        <taxon>Chrysomeloidea</taxon>
        <taxon>Chrysomelidae</taxon>
        <taxon>Bruchinae</taxon>
        <taxon>Bruchini</taxon>
        <taxon>Callosobruchus</taxon>
    </lineage>
</organism>
<evidence type="ECO:0000313" key="1">
    <source>
        <dbReference type="EMBL" id="VEN64805.1"/>
    </source>
</evidence>
<dbReference type="InterPro" id="IPR008949">
    <property type="entry name" value="Isoprenoid_synthase_dom_sf"/>
</dbReference>
<gene>
    <name evidence="1" type="ORF">CALMAC_LOCUS21247</name>
</gene>
<dbReference type="AlphaFoldDB" id="A0A653DZ00"/>
<reference evidence="1 2" key="1">
    <citation type="submission" date="2019-01" db="EMBL/GenBank/DDBJ databases">
        <authorList>
            <person name="Sayadi A."/>
        </authorList>
    </citation>
    <scope>NUCLEOTIDE SEQUENCE [LARGE SCALE GENOMIC DNA]</scope>
</reference>
<dbReference type="InterPro" id="IPR002060">
    <property type="entry name" value="Squ/phyt_synthse"/>
</dbReference>
<sequence length="306" mass="35449">MMFLRTLYNQTYRPVVRKFVRNKSQSTAEYCMESVKQHDYENFACTILLPNSCRACGFAVRSFNVEIARIAEQVSQESIALMRLKFWEEAIEKCLDNNAKIVPKHPVAIEIFKANSTHKLSKRYFRKLITSRHEYFKRNTFNNLEELEKYAEGTVSSIYYLILEGSSIKNVNADHAASHLGKAQGIAQQIRSAAHAGRLNFIPIPLEILVKNKVSQEDLLRAKSSESLRETVFEVASTSHQHLEKARSLIESVPKEARKILLPAIPVRIYLDRLQKVNYDIFHPSLKHRSWKLLPQLWLSNVRNKY</sequence>
<protein>
    <recommendedName>
        <fullName evidence="3">NADH dehydrogenase (Ubiquinone) complex I, assembly factor 6</fullName>
    </recommendedName>
</protein>
<evidence type="ECO:0008006" key="3">
    <source>
        <dbReference type="Google" id="ProtNLM"/>
    </source>
</evidence>
<dbReference type="Proteomes" id="UP000410492">
    <property type="component" value="Unassembled WGS sequence"/>
</dbReference>